<reference evidence="5" key="1">
    <citation type="submission" date="2015-07" db="EMBL/GenBank/DDBJ databases">
        <title>Near-Complete Genome Sequence of the Cellulolytic Bacterium Bacteroides (Pseudobacteroides) cellulosolvens ATCC 35603.</title>
        <authorList>
            <person name="Dassa B."/>
            <person name="Utturkar S.M."/>
            <person name="Klingeman D.M."/>
            <person name="Hurt R.A."/>
            <person name="Keller M."/>
            <person name="Xu J."/>
            <person name="Reddy Y.H.K."/>
            <person name="Borovok I."/>
            <person name="Grinberg I.R."/>
            <person name="Lamed R."/>
            <person name="Zhivin O."/>
            <person name="Bayer E.A."/>
            <person name="Brown S.D."/>
        </authorList>
    </citation>
    <scope>NUCLEOTIDE SEQUENCE [LARGE SCALE GENOMIC DNA]</scope>
    <source>
        <strain evidence="5">DSM 2933</strain>
    </source>
</reference>
<protein>
    <submittedName>
        <fullName evidence="4">Copper amine oxidase-like domain-containing protein</fullName>
    </submittedName>
</protein>
<dbReference type="Pfam" id="PF16472">
    <property type="entry name" value="DUF5050"/>
    <property type="match status" value="1"/>
</dbReference>
<evidence type="ECO:0000259" key="2">
    <source>
        <dbReference type="Pfam" id="PF07833"/>
    </source>
</evidence>
<dbReference type="eggNOG" id="COG0823">
    <property type="taxonomic scope" value="Bacteria"/>
</dbReference>
<name>A0A0L6JGR7_9FIRM</name>
<dbReference type="InterPro" id="IPR012854">
    <property type="entry name" value="Cu_amine_oxidase-like_N"/>
</dbReference>
<gene>
    <name evidence="4" type="ORF">Bccel_0152</name>
</gene>
<feature type="signal peptide" evidence="1">
    <location>
        <begin position="1"/>
        <end position="23"/>
    </location>
</feature>
<dbReference type="AlphaFoldDB" id="A0A0L6JGR7"/>
<dbReference type="Gene3D" id="3.30.457.10">
    <property type="entry name" value="Copper amine oxidase-like, N-terminal domain"/>
    <property type="match status" value="1"/>
</dbReference>
<dbReference type="Gene3D" id="2.40.10.120">
    <property type="match status" value="1"/>
</dbReference>
<evidence type="ECO:0000313" key="5">
    <source>
        <dbReference type="Proteomes" id="UP000036923"/>
    </source>
</evidence>
<dbReference type="PANTHER" id="PTHR22939:SF129">
    <property type="entry name" value="SERINE PROTEASE HTRA2, MITOCHONDRIAL"/>
    <property type="match status" value="1"/>
</dbReference>
<evidence type="ECO:0000256" key="1">
    <source>
        <dbReference type="SAM" id="SignalP"/>
    </source>
</evidence>
<keyword evidence="5" id="KW-1185">Reference proteome</keyword>
<dbReference type="STRING" id="398512.Bccel_0152"/>
<keyword evidence="1" id="KW-0732">Signal</keyword>
<proteinExistence type="predicted"/>
<dbReference type="eggNOG" id="COG0103">
    <property type="taxonomic scope" value="Bacteria"/>
</dbReference>
<dbReference type="OrthoDB" id="1889751at2"/>
<dbReference type="InterPro" id="IPR009003">
    <property type="entry name" value="Peptidase_S1_PA"/>
</dbReference>
<dbReference type="SUPFAM" id="SSF69304">
    <property type="entry name" value="Tricorn protease N-terminal domain"/>
    <property type="match status" value="1"/>
</dbReference>
<feature type="chain" id="PRO_5039449505" evidence="1">
    <location>
        <begin position="24"/>
        <end position="818"/>
    </location>
</feature>
<dbReference type="InterPro" id="IPR011042">
    <property type="entry name" value="6-blade_b-propeller_TolB-like"/>
</dbReference>
<feature type="domain" description="Prolow-density lipoprotein receptor-related protein 1-like beta-propeller" evidence="3">
    <location>
        <begin position="149"/>
        <end position="408"/>
    </location>
</feature>
<dbReference type="Pfam" id="PF07833">
    <property type="entry name" value="Cu_amine_oxidN1"/>
    <property type="match status" value="1"/>
</dbReference>
<dbReference type="GO" id="GO:0006508">
    <property type="term" value="P:proteolysis"/>
    <property type="evidence" value="ECO:0007669"/>
    <property type="project" value="InterPro"/>
</dbReference>
<dbReference type="PRINTS" id="PR00834">
    <property type="entry name" value="PROTEASES2C"/>
</dbReference>
<feature type="domain" description="Copper amine oxidase-like N-terminal" evidence="2">
    <location>
        <begin position="32"/>
        <end position="138"/>
    </location>
</feature>
<dbReference type="Pfam" id="PF13365">
    <property type="entry name" value="Trypsin_2"/>
    <property type="match status" value="1"/>
</dbReference>
<evidence type="ECO:0000313" key="4">
    <source>
        <dbReference type="EMBL" id="KNY24895.1"/>
    </source>
</evidence>
<dbReference type="InterPro" id="IPR036582">
    <property type="entry name" value="Mao_N_sf"/>
</dbReference>
<sequence length="818" mass="90220">MKKIIIVFAFLLLQSIVSFSSYSAPAKIKVIVRGKALTMDVAPVVSSGRTLIPVRDIFESLDAYVEWNAKTKSITATRCGKVIKLKIGDNAGFINDAKVMLDASPRMINGKAMVPLRFVGEALGSKVEWDNSTSTITISTDSWVEKTYNTTGNIVNGGFVCSSGEYDYISFYNLGTYKIKHGTSEKIKINVNPVSFINVIGDWIYFVNSDKYPVKSERKTLYRMKTDGTSAEKLASDTTSCALIVDDWIYYINNTDSSRPYKIRLDGKGRQKISNYTASNLMVSNGWIYFINDGNICRMRTNGKDYSVLCEESTGYMSFNDDKDKIYFSMDSYSNSGIYVIKTDGTNKNKLISTEVNCINPSDGLLYYNDFEGNLYKTNEDGSGKKKIANQVKGGLNVSGHWIYYTNYILPKSSSDSNIFETPIESISDMDTDIRANLKTKEFRVMTDGSVRQNMDNEGPFLAIPIYMPGTTFTTPKPIAITSTLRPETTLSPKDIAKNTGAIFLIKTFDENGEPIGSGTGFNIESSGIIVTNYHVIKGAFTIKCSIDKTKTYDVDYVLNYNTLRDIAVLKVKNASNLPVLDLGDSDKLELGEEVVAIGNPLQLQNSVTTGIVSGELRTIFGVSYIQTDASISPGNSGGPLINSYGEVIGITTMSISDSQNINFAVPINSVKKLFPTASIIPLSAASSVDEAYEESEPNNTILKANDFFPNTNMIGTFKDAKDLDYFNFTLNTKTKVTIIGLNEISIYTTSTIAALDLSLIDKSGNDIAKSIIKDESEYTTQNITIELNPGDYKVLVKPSAQYKNNSFSDYQLIFVTD</sequence>
<dbReference type="PANTHER" id="PTHR22939">
    <property type="entry name" value="SERINE PROTEASE FAMILY S1C HTRA-RELATED"/>
    <property type="match status" value="1"/>
</dbReference>
<dbReference type="RefSeq" id="WP_050752951.1">
    <property type="nucleotide sequence ID" value="NZ_JQKC01000009.1"/>
</dbReference>
<organism evidence="4 5">
    <name type="scientific">Pseudobacteroides cellulosolvens ATCC 35603 = DSM 2933</name>
    <dbReference type="NCBI Taxonomy" id="398512"/>
    <lineage>
        <taxon>Bacteria</taxon>
        <taxon>Bacillati</taxon>
        <taxon>Bacillota</taxon>
        <taxon>Clostridia</taxon>
        <taxon>Eubacteriales</taxon>
        <taxon>Oscillospiraceae</taxon>
        <taxon>Pseudobacteroides</taxon>
    </lineage>
</organism>
<comment type="caution">
    <text evidence="4">The sequence shown here is derived from an EMBL/GenBank/DDBJ whole genome shotgun (WGS) entry which is preliminary data.</text>
</comment>
<dbReference type="SUPFAM" id="SSF55383">
    <property type="entry name" value="Copper amine oxidase, domain N"/>
    <property type="match status" value="1"/>
</dbReference>
<dbReference type="InterPro" id="IPR001940">
    <property type="entry name" value="Peptidase_S1C"/>
</dbReference>
<dbReference type="eggNOG" id="COG0265">
    <property type="taxonomic scope" value="Bacteria"/>
</dbReference>
<dbReference type="InterPro" id="IPR032485">
    <property type="entry name" value="LRP1-like_beta_prop"/>
</dbReference>
<dbReference type="SUPFAM" id="SSF50494">
    <property type="entry name" value="Trypsin-like serine proteases"/>
    <property type="match status" value="1"/>
</dbReference>
<dbReference type="SUPFAM" id="SSF89260">
    <property type="entry name" value="Collagen-binding domain"/>
    <property type="match status" value="1"/>
</dbReference>
<dbReference type="GO" id="GO:0004252">
    <property type="term" value="F:serine-type endopeptidase activity"/>
    <property type="evidence" value="ECO:0007669"/>
    <property type="project" value="InterPro"/>
</dbReference>
<dbReference type="Proteomes" id="UP000036923">
    <property type="component" value="Unassembled WGS sequence"/>
</dbReference>
<dbReference type="EMBL" id="LGTC01000001">
    <property type="protein sequence ID" value="KNY24895.1"/>
    <property type="molecule type" value="Genomic_DNA"/>
</dbReference>
<dbReference type="Gene3D" id="2.120.10.30">
    <property type="entry name" value="TolB, C-terminal domain"/>
    <property type="match status" value="1"/>
</dbReference>
<accession>A0A0L6JGR7</accession>
<evidence type="ECO:0000259" key="3">
    <source>
        <dbReference type="Pfam" id="PF16472"/>
    </source>
</evidence>
<dbReference type="Gene3D" id="2.60.120.380">
    <property type="match status" value="1"/>
</dbReference>